<dbReference type="InterPro" id="IPR046348">
    <property type="entry name" value="SIS_dom_sf"/>
</dbReference>
<proteinExistence type="predicted"/>
<dbReference type="PROSITE" id="PS51463">
    <property type="entry name" value="P_GLUCOSE_ISOMERASE_3"/>
    <property type="match status" value="1"/>
</dbReference>
<evidence type="ECO:0000313" key="2">
    <source>
        <dbReference type="Proteomes" id="UP000028900"/>
    </source>
</evidence>
<dbReference type="InterPro" id="IPR018189">
    <property type="entry name" value="Phosphoglucose_isomerase_CS"/>
</dbReference>
<dbReference type="PROSITE" id="PS00174">
    <property type="entry name" value="P_GLUCOSE_ISOMERASE_2"/>
    <property type="match status" value="1"/>
</dbReference>
<accession>A0ABQ0J436</accession>
<reference evidence="1 2" key="2">
    <citation type="journal article" date="2014" name="Genome Announc.">
        <title>Draft Genome Sequence of 'Candidatus Phytoplasma asteris' Strain OY-V, an Unculturable Plant-Pathogenic Bacterium.</title>
        <authorList>
            <person name="Kakizawa S."/>
            <person name="Makino A."/>
            <person name="Ishii Y."/>
            <person name="Tamaki H."/>
            <person name="Kamagata Y."/>
        </authorList>
    </citation>
    <scope>NUCLEOTIDE SEQUENCE [LARGE SCALE GENOMIC DNA]</scope>
    <source>
        <strain evidence="1 2">OY-V</strain>
    </source>
</reference>
<reference evidence="2" key="1">
    <citation type="journal article" date="2014" name="Genome Announc.">
        <title>Draft Genome Sequence of ''Candidatus Phytoplasma asteris'' Strain OY-V, an Unculturable Plant-Pathogenic Bacterium.</title>
        <authorList>
            <person name="Kakizawa S."/>
            <person name="Makino A."/>
            <person name="Ishii Y."/>
            <person name="Tamaki H."/>
            <person name="Kamagata Y."/>
        </authorList>
    </citation>
    <scope>NUCLEOTIDE SEQUENCE [LARGE SCALE GENOMIC DNA]</scope>
    <source>
        <strain evidence="2">OY-V</strain>
    </source>
</reference>
<comment type="caution">
    <text evidence="1">The sequence shown here is derived from an EMBL/GenBank/DDBJ whole genome shotgun (WGS) entry which is preliminary data.</text>
</comment>
<gene>
    <name evidence="1" type="primary">pgi</name>
    <name evidence="1" type="ORF">OYV_08620</name>
</gene>
<evidence type="ECO:0000313" key="1">
    <source>
        <dbReference type="EMBL" id="GAK74356.1"/>
    </source>
</evidence>
<dbReference type="EC" id="5.3.1.9" evidence="1"/>
<organism evidence="1 2">
    <name type="scientific">'Chrysanthemum coronarium' phytoplasma</name>
    <dbReference type="NCBI Taxonomy" id="1520703"/>
    <lineage>
        <taxon>Bacteria</taxon>
        <taxon>Bacillati</taxon>
        <taxon>Mycoplasmatota</taxon>
        <taxon>Mollicutes</taxon>
        <taxon>Acholeplasmatales</taxon>
        <taxon>Acholeplasmataceae</taxon>
        <taxon>Candidatus Phytoplasma</taxon>
        <taxon>16SrI (Aster yellows group)</taxon>
    </lineage>
</organism>
<dbReference type="RefSeq" id="WP_236620295.1">
    <property type="nucleotide sequence ID" value="NZ_BBIY01000121.1"/>
</dbReference>
<name>A0ABQ0J436_9MOLU</name>
<dbReference type="Proteomes" id="UP000028900">
    <property type="component" value="Unassembled WGS sequence"/>
</dbReference>
<dbReference type="EMBL" id="BBIY01000121">
    <property type="protein sequence ID" value="GAK74356.1"/>
    <property type="molecule type" value="Genomic_DNA"/>
</dbReference>
<protein>
    <submittedName>
        <fullName evidence="1">Glucose-6-phosphate isomerase</fullName>
        <ecNumber evidence="1">5.3.1.9</ecNumber>
    </submittedName>
</protein>
<dbReference type="GO" id="GO:0004347">
    <property type="term" value="F:glucose-6-phosphate isomerase activity"/>
    <property type="evidence" value="ECO:0007669"/>
    <property type="project" value="UniProtKB-EC"/>
</dbReference>
<keyword evidence="1" id="KW-0413">Isomerase</keyword>
<dbReference type="SUPFAM" id="SSF53697">
    <property type="entry name" value="SIS domain"/>
    <property type="match status" value="1"/>
</dbReference>
<dbReference type="Gene3D" id="3.40.50.10490">
    <property type="entry name" value="Glucose-6-phosphate isomerase like protein, domain 1"/>
    <property type="match status" value="1"/>
</dbReference>
<dbReference type="InterPro" id="IPR001672">
    <property type="entry name" value="G6P_Isomerase"/>
</dbReference>
<keyword evidence="2" id="KW-1185">Reference proteome</keyword>
<sequence length="47" mass="5380">MDAYHFGYLAYFFQKACAMSGLLLGIKPFNQPGVEIYKQKMFALLKS</sequence>